<protein>
    <submittedName>
        <fullName evidence="2">Protein kinase domain-containing protein</fullName>
    </submittedName>
</protein>
<sequence>MDRFAVIDRENSGCFVKSVPNLRRPNILKRVAPFGSDNTDIKKRKKEAEVIHYIHQSKWISDNFFDLKLIGKGAFGMVYQAKCRQDETKTVAVKEILKKKTSDPTDVAICEIKLVKELGGKRNILPTLKTHESEGFKDMGSFIVMDYFPHDPFLKVINDLTEEEIIHYAVNLISALEYLHSNLIIHRDVKPDNFLYNRAERRYALIDFGLSQRYNKNLDRSEELKRRFSGRSPVISKTQSLPCLCEGKLAAACCNCEKKDYLVVNRAGTPRFLAPEVLVGSNKQTTKIDIWAVGMILFYMTVRNYRFFAAKDELAVISELSAIFGTNSFIELAREHGMDIITSFKFRKLNLMEFALSHRYGFDNESFGIQKKCRYCRSYFKRPFMNRCFCLTTIDETLDDLNDRNHIIGRMLMHCLEIDPTKRLSSSELLKKFEKYQ</sequence>
<evidence type="ECO:0000313" key="1">
    <source>
        <dbReference type="Proteomes" id="UP000887576"/>
    </source>
</evidence>
<name>A0AC34QPM8_9BILA</name>
<proteinExistence type="predicted"/>
<dbReference type="Proteomes" id="UP000887576">
    <property type="component" value="Unplaced"/>
</dbReference>
<evidence type="ECO:0000313" key="2">
    <source>
        <dbReference type="WBParaSite" id="JU765_v2.g18205.t1"/>
    </source>
</evidence>
<dbReference type="WBParaSite" id="JU765_v2.g18205.t1">
    <property type="protein sequence ID" value="JU765_v2.g18205.t1"/>
    <property type="gene ID" value="JU765_v2.g18205"/>
</dbReference>
<organism evidence="1 2">
    <name type="scientific">Panagrolaimus sp. JU765</name>
    <dbReference type="NCBI Taxonomy" id="591449"/>
    <lineage>
        <taxon>Eukaryota</taxon>
        <taxon>Metazoa</taxon>
        <taxon>Ecdysozoa</taxon>
        <taxon>Nematoda</taxon>
        <taxon>Chromadorea</taxon>
        <taxon>Rhabditida</taxon>
        <taxon>Tylenchina</taxon>
        <taxon>Panagrolaimomorpha</taxon>
        <taxon>Panagrolaimoidea</taxon>
        <taxon>Panagrolaimidae</taxon>
        <taxon>Panagrolaimus</taxon>
    </lineage>
</organism>
<reference evidence="2" key="1">
    <citation type="submission" date="2022-11" db="UniProtKB">
        <authorList>
            <consortium name="WormBaseParasite"/>
        </authorList>
    </citation>
    <scope>IDENTIFICATION</scope>
</reference>
<accession>A0AC34QPM8</accession>